<keyword evidence="1" id="KW-0812">Transmembrane</keyword>
<accession>A0A0K8PA92</accession>
<gene>
    <name evidence="3" type="ORF">ATC1_11373</name>
</gene>
<dbReference type="Gene3D" id="3.90.70.10">
    <property type="entry name" value="Cysteine proteinases"/>
    <property type="match status" value="1"/>
</dbReference>
<dbReference type="SUPFAM" id="SSF54001">
    <property type="entry name" value="Cysteine proteinases"/>
    <property type="match status" value="1"/>
</dbReference>
<evidence type="ECO:0000313" key="4">
    <source>
        <dbReference type="Proteomes" id="UP000053370"/>
    </source>
</evidence>
<dbReference type="OrthoDB" id="147016at2"/>
<evidence type="ECO:0000256" key="1">
    <source>
        <dbReference type="SAM" id="Phobius"/>
    </source>
</evidence>
<dbReference type="SUPFAM" id="SSF48452">
    <property type="entry name" value="TPR-like"/>
    <property type="match status" value="1"/>
</dbReference>
<keyword evidence="1" id="KW-1133">Transmembrane helix</keyword>
<keyword evidence="4" id="KW-1185">Reference proteome</keyword>
<dbReference type="Proteomes" id="UP000053370">
    <property type="component" value="Unassembled WGS sequence"/>
</dbReference>
<organism evidence="3">
    <name type="scientific">Flexilinea flocculi</name>
    <dbReference type="NCBI Taxonomy" id="1678840"/>
    <lineage>
        <taxon>Bacteria</taxon>
        <taxon>Bacillati</taxon>
        <taxon>Chloroflexota</taxon>
        <taxon>Anaerolineae</taxon>
        <taxon>Anaerolineales</taxon>
        <taxon>Anaerolineaceae</taxon>
        <taxon>Flexilinea</taxon>
    </lineage>
</organism>
<dbReference type="InterPro" id="IPR011990">
    <property type="entry name" value="TPR-like_helical_dom_sf"/>
</dbReference>
<sequence>MDSEKDFRPFFLFIIIVVLLVFIGLFTPARTLISFHIDDLKSRIFYRYHAPDQVLFIPRESSPLAGVSIDESADPLVEKTPVMPNPTTTLMPSVTPFIKDTASSVVRIASAVPTWTPSPTSTAVPTATELPLPSSASIQGVKYEDQHGIWNYCAPTNLSMAMTFWGWNGDRLKAGKWLKPFEKDKNVMFYEMENFVAENSDLRSIVRISGTEQLLKKMIASGFPVLIEKGSYMQEVSGRLSWMGHYNIVTGYDDEKQEWTVQDSYYTPNYKISYELLHQEWLSFNFEFMIVYPGEKEAELYALLGPYTNEDWAIRNAMKMADEQVKSAVDDESLFFAYFNRGSTQVKLNDYYGAAQSYDMAFEHYAALDTSTRPYRIVWYQTGPYYAYYYSGRYNDVISLASITLASTQEPYLEESYYWRAMANAALGVYESAESDLRKCLEIHEGFTACQTLLNDIGLK</sequence>
<dbReference type="RefSeq" id="WP_062277766.1">
    <property type="nucleotide sequence ID" value="NZ_DF968179.1"/>
</dbReference>
<dbReference type="Pfam" id="PF13529">
    <property type="entry name" value="Peptidase_C39_2"/>
    <property type="match status" value="1"/>
</dbReference>
<dbReference type="InterPro" id="IPR039564">
    <property type="entry name" value="Peptidase_C39-like"/>
</dbReference>
<dbReference type="EMBL" id="DF968179">
    <property type="protein sequence ID" value="GAP39439.1"/>
    <property type="molecule type" value="Genomic_DNA"/>
</dbReference>
<protein>
    <submittedName>
        <fullName evidence="3">Peptidase_C39 like family</fullName>
    </submittedName>
</protein>
<reference evidence="3" key="1">
    <citation type="journal article" date="2015" name="Genome Announc.">
        <title>Draft Genome Sequence of Anaerolineae Strain TC1, a Novel Isolate from a Methanogenic Wastewater Treatment System.</title>
        <authorList>
            <person name="Matsuura N."/>
            <person name="Tourlousse D.M."/>
            <person name="Sun L."/>
            <person name="Toyonaga M."/>
            <person name="Kuroda K."/>
            <person name="Ohashi A."/>
            <person name="Cruz R."/>
            <person name="Yamaguchi T."/>
            <person name="Sekiguchi Y."/>
        </authorList>
    </citation>
    <scope>NUCLEOTIDE SEQUENCE [LARGE SCALE GENOMIC DNA]</scope>
    <source>
        <strain evidence="3">TC1</strain>
    </source>
</reference>
<evidence type="ECO:0000313" key="3">
    <source>
        <dbReference type="EMBL" id="GAP39439.1"/>
    </source>
</evidence>
<evidence type="ECO:0000259" key="2">
    <source>
        <dbReference type="Pfam" id="PF13529"/>
    </source>
</evidence>
<name>A0A0K8PA92_9CHLR</name>
<feature type="transmembrane region" description="Helical" evidence="1">
    <location>
        <begin position="7"/>
        <end position="26"/>
    </location>
</feature>
<dbReference type="STRING" id="1678840.ATC1_11373"/>
<dbReference type="InterPro" id="IPR038765">
    <property type="entry name" value="Papain-like_cys_pep_sf"/>
</dbReference>
<dbReference type="Gene3D" id="1.25.40.10">
    <property type="entry name" value="Tetratricopeptide repeat domain"/>
    <property type="match status" value="1"/>
</dbReference>
<dbReference type="AlphaFoldDB" id="A0A0K8PA92"/>
<proteinExistence type="predicted"/>
<feature type="domain" description="Peptidase C39-like" evidence="2">
    <location>
        <begin position="140"/>
        <end position="265"/>
    </location>
</feature>
<keyword evidence="1" id="KW-0472">Membrane</keyword>